<keyword evidence="3" id="KW-0804">Transcription</keyword>
<evidence type="ECO:0000256" key="4">
    <source>
        <dbReference type="PROSITE-ProRule" id="PRU00335"/>
    </source>
</evidence>
<organism evidence="6 7">
    <name type="scientific">Lentzea xinjiangensis</name>
    <dbReference type="NCBI Taxonomy" id="402600"/>
    <lineage>
        <taxon>Bacteria</taxon>
        <taxon>Bacillati</taxon>
        <taxon>Actinomycetota</taxon>
        <taxon>Actinomycetes</taxon>
        <taxon>Pseudonocardiales</taxon>
        <taxon>Pseudonocardiaceae</taxon>
        <taxon>Lentzea</taxon>
    </lineage>
</organism>
<dbReference type="Pfam" id="PF16925">
    <property type="entry name" value="TetR_C_13"/>
    <property type="match status" value="1"/>
</dbReference>
<dbReference type="Proteomes" id="UP000199352">
    <property type="component" value="Unassembled WGS sequence"/>
</dbReference>
<evidence type="ECO:0000256" key="2">
    <source>
        <dbReference type="ARBA" id="ARBA00023125"/>
    </source>
</evidence>
<accession>A0A1H9IWM9</accession>
<keyword evidence="7" id="KW-1185">Reference proteome</keyword>
<gene>
    <name evidence="6" type="ORF">SAMN05216188_105109</name>
</gene>
<dbReference type="GO" id="GO:0003677">
    <property type="term" value="F:DNA binding"/>
    <property type="evidence" value="ECO:0007669"/>
    <property type="project" value="UniProtKB-UniRule"/>
</dbReference>
<dbReference type="PANTHER" id="PTHR47506:SF1">
    <property type="entry name" value="HTH-TYPE TRANSCRIPTIONAL REGULATOR YJDC"/>
    <property type="match status" value="1"/>
</dbReference>
<evidence type="ECO:0000256" key="3">
    <source>
        <dbReference type="ARBA" id="ARBA00023163"/>
    </source>
</evidence>
<reference evidence="7" key="1">
    <citation type="submission" date="2016-10" db="EMBL/GenBank/DDBJ databases">
        <authorList>
            <person name="Varghese N."/>
            <person name="Submissions S."/>
        </authorList>
    </citation>
    <scope>NUCLEOTIDE SEQUENCE [LARGE SCALE GENOMIC DNA]</scope>
    <source>
        <strain evidence="7">CGMCC 4.3525</strain>
    </source>
</reference>
<sequence length="198" mass="21639">MKAAPSTDKGRATLARILDVACELFYSRGVRATSIDQIAQASKTGKGQFYHFFSGKSDLVQSVVERQTELVLAAQRPWLDDIATGEDLRRWADRLVRLHEEDDDPVRCPLGALAAEISENDPDVKTSIEAAFVRWRTLIAAGIQRMVDSGEIGADTEPDSAAEALLAAYQGGVLLSQVHGSTSTLRLCLGREVEQILR</sequence>
<proteinExistence type="predicted"/>
<dbReference type="InterPro" id="IPR036271">
    <property type="entry name" value="Tet_transcr_reg_TetR-rel_C_sf"/>
</dbReference>
<keyword evidence="2 4" id="KW-0238">DNA-binding</keyword>
<evidence type="ECO:0000313" key="7">
    <source>
        <dbReference type="Proteomes" id="UP000199352"/>
    </source>
</evidence>
<dbReference type="Gene3D" id="1.10.357.10">
    <property type="entry name" value="Tetracycline Repressor, domain 2"/>
    <property type="match status" value="1"/>
</dbReference>
<feature type="domain" description="HTH tetR-type" evidence="5">
    <location>
        <begin position="11"/>
        <end position="71"/>
    </location>
</feature>
<dbReference type="SUPFAM" id="SSF48498">
    <property type="entry name" value="Tetracyclin repressor-like, C-terminal domain"/>
    <property type="match status" value="1"/>
</dbReference>
<dbReference type="PROSITE" id="PS50977">
    <property type="entry name" value="HTH_TETR_2"/>
    <property type="match status" value="1"/>
</dbReference>
<evidence type="ECO:0000256" key="1">
    <source>
        <dbReference type="ARBA" id="ARBA00023015"/>
    </source>
</evidence>
<protein>
    <submittedName>
        <fullName evidence="6">Transcriptional regulator, TetR family</fullName>
    </submittedName>
</protein>
<dbReference type="PRINTS" id="PR00455">
    <property type="entry name" value="HTHTETR"/>
</dbReference>
<dbReference type="InterPro" id="IPR009057">
    <property type="entry name" value="Homeodomain-like_sf"/>
</dbReference>
<dbReference type="STRING" id="402600.SAMN05216188_105109"/>
<name>A0A1H9IWM9_9PSEU</name>
<dbReference type="InterPro" id="IPR001647">
    <property type="entry name" value="HTH_TetR"/>
</dbReference>
<dbReference type="AlphaFoldDB" id="A0A1H9IWM9"/>
<dbReference type="SUPFAM" id="SSF46689">
    <property type="entry name" value="Homeodomain-like"/>
    <property type="match status" value="1"/>
</dbReference>
<dbReference type="PANTHER" id="PTHR47506">
    <property type="entry name" value="TRANSCRIPTIONAL REGULATORY PROTEIN"/>
    <property type="match status" value="1"/>
</dbReference>
<dbReference type="Pfam" id="PF00440">
    <property type="entry name" value="TetR_N"/>
    <property type="match status" value="1"/>
</dbReference>
<evidence type="ECO:0000259" key="5">
    <source>
        <dbReference type="PROSITE" id="PS50977"/>
    </source>
</evidence>
<keyword evidence="1" id="KW-0805">Transcription regulation</keyword>
<feature type="DNA-binding region" description="H-T-H motif" evidence="4">
    <location>
        <begin position="34"/>
        <end position="53"/>
    </location>
</feature>
<dbReference type="InterPro" id="IPR011075">
    <property type="entry name" value="TetR_C"/>
</dbReference>
<evidence type="ECO:0000313" key="6">
    <source>
        <dbReference type="EMBL" id="SEQ78984.1"/>
    </source>
</evidence>
<dbReference type="EMBL" id="FOFR01000005">
    <property type="protein sequence ID" value="SEQ78984.1"/>
    <property type="molecule type" value="Genomic_DNA"/>
</dbReference>